<accession>A0A0A3J499</accession>
<feature type="transmembrane region" description="Helical" evidence="6">
    <location>
        <begin position="164"/>
        <end position="185"/>
    </location>
</feature>
<evidence type="ECO:0000256" key="3">
    <source>
        <dbReference type="ARBA" id="ARBA00022692"/>
    </source>
</evidence>
<dbReference type="Gene3D" id="1.20.1250.20">
    <property type="entry name" value="MFS general substrate transporter like domains"/>
    <property type="match status" value="1"/>
</dbReference>
<keyword evidence="2" id="KW-0813">Transport</keyword>
<dbReference type="GO" id="GO:0005886">
    <property type="term" value="C:plasma membrane"/>
    <property type="evidence" value="ECO:0007669"/>
    <property type="project" value="UniProtKB-SubCell"/>
</dbReference>
<evidence type="ECO:0000313" key="9">
    <source>
        <dbReference type="Proteomes" id="UP000030437"/>
    </source>
</evidence>
<keyword evidence="4 6" id="KW-1133">Transmembrane helix</keyword>
<proteinExistence type="predicted"/>
<feature type="transmembrane region" description="Helical" evidence="6">
    <location>
        <begin position="77"/>
        <end position="96"/>
    </location>
</feature>
<dbReference type="PANTHER" id="PTHR23523:SF2">
    <property type="entry name" value="2-NITROIMIDAZOLE TRANSPORTER"/>
    <property type="match status" value="1"/>
</dbReference>
<dbReference type="AlphaFoldDB" id="A0A0A3J499"/>
<name>A0A0A3J499_9BACI</name>
<dbReference type="eggNOG" id="COG2807">
    <property type="taxonomic scope" value="Bacteria"/>
</dbReference>
<comment type="subcellular location">
    <subcellularLocation>
        <location evidence="1">Cell membrane</location>
        <topology evidence="1">Multi-pass membrane protein</topology>
    </subcellularLocation>
</comment>
<sequence length="392" mass="43188">MQQEKRWQAGVIIAAIFFVSLNLRPSITSIGPLLNTITKDLNITNTQVSLLTSIPVFCMGLFATLAVPVLRKFGYKWAINLLIIAIGISTCSRMYFGSYKALILTSFVAGFSIAIISPMINAFIKERFSTKIEPVIGVYSFSMGAGASLSAGFTSIFFQRFDSWQIALGIWGFLSVPALLLWTLSARQKGRPTVRQIDTKEARNPWKTKQAWKILLFFGLQTSTFFSLTTWLSPVAQEQGFSLVTAASVLTTMSIVQIIGNLIIPILVNRFPNRIYWLYGLLMIGVCGGGVLLINADWAIWTGAVLFGVSLSGLFPIGLMLPLDEARNNEEASSWSSMVLSGGFMMSAIVPLLIGAAYDVTGTHDVSKRIFISLFLLMFLAVYMVQANKRHV</sequence>
<dbReference type="InterPro" id="IPR020846">
    <property type="entry name" value="MFS_dom"/>
</dbReference>
<dbReference type="PROSITE" id="PS50850">
    <property type="entry name" value="MFS"/>
    <property type="match status" value="1"/>
</dbReference>
<evidence type="ECO:0000313" key="8">
    <source>
        <dbReference type="EMBL" id="KGR81867.1"/>
    </source>
</evidence>
<dbReference type="RefSeq" id="WP_036158874.1">
    <property type="nucleotide sequence ID" value="NZ_AVCX01000001.1"/>
</dbReference>
<feature type="transmembrane region" description="Helical" evidence="6">
    <location>
        <begin position="370"/>
        <end position="387"/>
    </location>
</feature>
<feature type="transmembrane region" description="Helical" evidence="6">
    <location>
        <begin position="214"/>
        <end position="234"/>
    </location>
</feature>
<organism evidence="8 9">
    <name type="scientific">Lysinibacillus odysseyi 34hs-1 = NBRC 100172</name>
    <dbReference type="NCBI Taxonomy" id="1220589"/>
    <lineage>
        <taxon>Bacteria</taxon>
        <taxon>Bacillati</taxon>
        <taxon>Bacillota</taxon>
        <taxon>Bacilli</taxon>
        <taxon>Bacillales</taxon>
        <taxon>Bacillaceae</taxon>
        <taxon>Lysinibacillus</taxon>
    </lineage>
</organism>
<dbReference type="Proteomes" id="UP000030437">
    <property type="component" value="Unassembled WGS sequence"/>
</dbReference>
<comment type="caution">
    <text evidence="8">The sequence shown here is derived from an EMBL/GenBank/DDBJ whole genome shotgun (WGS) entry which is preliminary data.</text>
</comment>
<reference evidence="8 9" key="1">
    <citation type="submission" date="2014-02" db="EMBL/GenBank/DDBJ databases">
        <title>Draft genome sequence of Lysinibacillus odysseyi NBRC 100172.</title>
        <authorList>
            <person name="Zhang F."/>
            <person name="Wang G."/>
            <person name="Zhang L."/>
        </authorList>
    </citation>
    <scope>NUCLEOTIDE SEQUENCE [LARGE SCALE GENOMIC DNA]</scope>
    <source>
        <strain evidence="8 9">NBRC 100172</strain>
    </source>
</reference>
<feature type="transmembrane region" description="Helical" evidence="6">
    <location>
        <begin position="7"/>
        <end position="27"/>
    </location>
</feature>
<dbReference type="InterPro" id="IPR036259">
    <property type="entry name" value="MFS_trans_sf"/>
</dbReference>
<keyword evidence="9" id="KW-1185">Reference proteome</keyword>
<feature type="transmembrane region" description="Helical" evidence="6">
    <location>
        <begin position="136"/>
        <end position="158"/>
    </location>
</feature>
<dbReference type="OrthoDB" id="9797740at2"/>
<feature type="transmembrane region" description="Helical" evidence="6">
    <location>
        <begin position="240"/>
        <end position="264"/>
    </location>
</feature>
<dbReference type="InterPro" id="IPR052524">
    <property type="entry name" value="MFS_Cyanate_Porter"/>
</dbReference>
<evidence type="ECO:0000256" key="1">
    <source>
        <dbReference type="ARBA" id="ARBA00004651"/>
    </source>
</evidence>
<dbReference type="STRING" id="1220589.CD32_21375"/>
<feature type="domain" description="Major facilitator superfamily (MFS) profile" evidence="7">
    <location>
        <begin position="12"/>
        <end position="390"/>
    </location>
</feature>
<dbReference type="GO" id="GO:0022857">
    <property type="term" value="F:transmembrane transporter activity"/>
    <property type="evidence" value="ECO:0007669"/>
    <property type="project" value="InterPro"/>
</dbReference>
<feature type="transmembrane region" description="Helical" evidence="6">
    <location>
        <begin position="276"/>
        <end position="294"/>
    </location>
</feature>
<gene>
    <name evidence="8" type="ORF">CD32_21375</name>
</gene>
<protein>
    <recommendedName>
        <fullName evidence="7">Major facilitator superfamily (MFS) profile domain-containing protein</fullName>
    </recommendedName>
</protein>
<dbReference type="InterPro" id="IPR011701">
    <property type="entry name" value="MFS"/>
</dbReference>
<feature type="transmembrane region" description="Helical" evidence="6">
    <location>
        <begin position="102"/>
        <end position="124"/>
    </location>
</feature>
<evidence type="ECO:0000256" key="6">
    <source>
        <dbReference type="SAM" id="Phobius"/>
    </source>
</evidence>
<dbReference type="PANTHER" id="PTHR23523">
    <property type="match status" value="1"/>
</dbReference>
<evidence type="ECO:0000259" key="7">
    <source>
        <dbReference type="PROSITE" id="PS50850"/>
    </source>
</evidence>
<evidence type="ECO:0000256" key="5">
    <source>
        <dbReference type="ARBA" id="ARBA00023136"/>
    </source>
</evidence>
<feature type="transmembrane region" description="Helical" evidence="6">
    <location>
        <begin position="300"/>
        <end position="323"/>
    </location>
</feature>
<evidence type="ECO:0000256" key="2">
    <source>
        <dbReference type="ARBA" id="ARBA00022448"/>
    </source>
</evidence>
<dbReference type="Pfam" id="PF07690">
    <property type="entry name" value="MFS_1"/>
    <property type="match status" value="1"/>
</dbReference>
<feature type="transmembrane region" description="Helical" evidence="6">
    <location>
        <begin position="335"/>
        <end position="358"/>
    </location>
</feature>
<dbReference type="SUPFAM" id="SSF103473">
    <property type="entry name" value="MFS general substrate transporter"/>
    <property type="match status" value="1"/>
</dbReference>
<keyword evidence="3 6" id="KW-0812">Transmembrane</keyword>
<feature type="transmembrane region" description="Helical" evidence="6">
    <location>
        <begin position="47"/>
        <end position="70"/>
    </location>
</feature>
<keyword evidence="5 6" id="KW-0472">Membrane</keyword>
<evidence type="ECO:0000256" key="4">
    <source>
        <dbReference type="ARBA" id="ARBA00022989"/>
    </source>
</evidence>
<dbReference type="EMBL" id="JPVP01000060">
    <property type="protein sequence ID" value="KGR81867.1"/>
    <property type="molecule type" value="Genomic_DNA"/>
</dbReference>